<evidence type="ECO:0000313" key="1">
    <source>
        <dbReference type="EMBL" id="CAH3021471.1"/>
    </source>
</evidence>
<evidence type="ECO:0000313" key="2">
    <source>
        <dbReference type="Proteomes" id="UP001159427"/>
    </source>
</evidence>
<proteinExistence type="predicted"/>
<dbReference type="EMBL" id="CALNXI010000183">
    <property type="protein sequence ID" value="CAH3021471.1"/>
    <property type="molecule type" value="Genomic_DNA"/>
</dbReference>
<accession>A0ABN8LW07</accession>
<gene>
    <name evidence="1" type="ORF">PEVE_00011485</name>
</gene>
<sequence length="144" mass="16097">YVIAILIVRDDRSLMVSGNAGYWLVVIRTMPDLSSSCFTCRNLRRVILEQDGRPLDRAEIAPFFTNLDLDVFRPWADQTRRTKGGVELTHELLDSLMSEATAIVNAHLITAIPADINEPQPLPPAMLLPQTMCRLDTLLGSFTS</sequence>
<comment type="caution">
    <text evidence="1">The sequence shown here is derived from an EMBL/GenBank/DDBJ whole genome shotgun (WGS) entry which is preliminary data.</text>
</comment>
<feature type="non-terminal residue" evidence="1">
    <location>
        <position position="1"/>
    </location>
</feature>
<reference evidence="1 2" key="1">
    <citation type="submission" date="2022-05" db="EMBL/GenBank/DDBJ databases">
        <authorList>
            <consortium name="Genoscope - CEA"/>
            <person name="William W."/>
        </authorList>
    </citation>
    <scope>NUCLEOTIDE SEQUENCE [LARGE SCALE GENOMIC DNA]</scope>
</reference>
<name>A0ABN8LW07_9CNID</name>
<keyword evidence="2" id="KW-1185">Reference proteome</keyword>
<dbReference type="Proteomes" id="UP001159427">
    <property type="component" value="Unassembled WGS sequence"/>
</dbReference>
<organism evidence="1 2">
    <name type="scientific">Porites evermanni</name>
    <dbReference type="NCBI Taxonomy" id="104178"/>
    <lineage>
        <taxon>Eukaryota</taxon>
        <taxon>Metazoa</taxon>
        <taxon>Cnidaria</taxon>
        <taxon>Anthozoa</taxon>
        <taxon>Hexacorallia</taxon>
        <taxon>Scleractinia</taxon>
        <taxon>Fungiina</taxon>
        <taxon>Poritidae</taxon>
        <taxon>Porites</taxon>
    </lineage>
</organism>
<protein>
    <submittedName>
        <fullName evidence="1">Uncharacterized protein</fullName>
    </submittedName>
</protein>